<dbReference type="Pfam" id="PF04127">
    <property type="entry name" value="DFP"/>
    <property type="match status" value="1"/>
</dbReference>
<comment type="cofactor">
    <cofactor evidence="3">
        <name>FMN</name>
        <dbReference type="ChEBI" id="CHEBI:58210"/>
    </cofactor>
    <text evidence="3">Binds 1 FMN per subunit.</text>
</comment>
<feature type="binding site" evidence="3">
    <location>
        <position position="325"/>
    </location>
    <ligand>
        <name>CTP</name>
        <dbReference type="ChEBI" id="CHEBI:37563"/>
    </ligand>
</feature>
<comment type="pathway">
    <text evidence="3 4">Cofactor biosynthesis; coenzyme A biosynthesis; CoA from (R)-pantothenate: step 2/5.</text>
</comment>
<feature type="domain" description="DNA/pantothenate metabolism flavoprotein C-terminal" evidence="6">
    <location>
        <begin position="185"/>
        <end position="397"/>
    </location>
</feature>
<dbReference type="HAMAP" id="MF_02225">
    <property type="entry name" value="CoaBC"/>
    <property type="match status" value="1"/>
</dbReference>
<feature type="binding site" evidence="3">
    <location>
        <position position="278"/>
    </location>
    <ligand>
        <name>CTP</name>
        <dbReference type="ChEBI" id="CHEBI:37563"/>
    </ligand>
</feature>
<reference evidence="7" key="1">
    <citation type="journal article" date="2014" name="Genome Announc.">
        <title>Draft Genome Sequence of Lactobacillus oryzae Strain SG293T.</title>
        <authorList>
            <person name="Tanizawa Y."/>
            <person name="Fujisawa T."/>
            <person name="Mochizuki T."/>
            <person name="Kaminuma E."/>
            <person name="Nakamura Y."/>
            <person name="Tohno M."/>
        </authorList>
    </citation>
    <scope>NUCLEOTIDE SEQUENCE [LARGE SCALE GENOMIC DNA]</scope>
    <source>
        <strain evidence="7">SG293</strain>
    </source>
</reference>
<comment type="similarity">
    <text evidence="3 4">In the N-terminal section; belongs to the HFCD (homo-oligomeric flavin containing Cys decarboxylase) superfamily.</text>
</comment>
<comment type="catalytic activity">
    <reaction evidence="3 4">
        <text>(R)-4'-phosphopantothenate + L-cysteine + CTP = N-[(R)-4-phosphopantothenoyl]-L-cysteine + CMP + diphosphate + H(+)</text>
        <dbReference type="Rhea" id="RHEA:19397"/>
        <dbReference type="ChEBI" id="CHEBI:10986"/>
        <dbReference type="ChEBI" id="CHEBI:15378"/>
        <dbReference type="ChEBI" id="CHEBI:33019"/>
        <dbReference type="ChEBI" id="CHEBI:35235"/>
        <dbReference type="ChEBI" id="CHEBI:37563"/>
        <dbReference type="ChEBI" id="CHEBI:59458"/>
        <dbReference type="ChEBI" id="CHEBI:60377"/>
        <dbReference type="EC" id="6.3.2.5"/>
    </reaction>
</comment>
<dbReference type="eggNOG" id="COG0452">
    <property type="taxonomic scope" value="Bacteria"/>
</dbReference>
<evidence type="ECO:0000256" key="1">
    <source>
        <dbReference type="ARBA" id="ARBA00022793"/>
    </source>
</evidence>
<comment type="function">
    <text evidence="4">Catalyzes two steps in the biosynthesis of coenzyme A. In the first step cysteine is conjugated to 4'-phosphopantothenate to form 4-phosphopantothenoylcysteine, in the latter compound is decarboxylated to form 4'-phosphopantotheine.</text>
</comment>
<dbReference type="RefSeq" id="WP_034525569.1">
    <property type="nucleotide sequence ID" value="NZ_BBJM01000001.1"/>
</dbReference>
<keyword evidence="3 4" id="KW-0288">FMN</keyword>
<feature type="binding site" evidence="3">
    <location>
        <position position="343"/>
    </location>
    <ligand>
        <name>CTP</name>
        <dbReference type="ChEBI" id="CHEBI:37563"/>
    </ligand>
</feature>
<dbReference type="PANTHER" id="PTHR14359:SF6">
    <property type="entry name" value="PHOSPHOPANTOTHENOYLCYSTEINE DECARBOXYLASE"/>
    <property type="match status" value="1"/>
</dbReference>
<dbReference type="InterPro" id="IPR003382">
    <property type="entry name" value="Flavoprotein"/>
</dbReference>
<dbReference type="Gene3D" id="3.40.50.10300">
    <property type="entry name" value="CoaB-like"/>
    <property type="match status" value="1"/>
</dbReference>
<evidence type="ECO:0000259" key="6">
    <source>
        <dbReference type="Pfam" id="PF04127"/>
    </source>
</evidence>
<keyword evidence="3" id="KW-0479">Metal-binding</keyword>
<dbReference type="InterPro" id="IPR035929">
    <property type="entry name" value="CoaB-like_sf"/>
</dbReference>
<dbReference type="NCBIfam" id="TIGR00521">
    <property type="entry name" value="coaBC_dfp"/>
    <property type="match status" value="1"/>
</dbReference>
<keyword evidence="3" id="KW-0511">Multifunctional enzyme</keyword>
<comment type="caution">
    <text evidence="3">Lacks conserved residue(s) required for the propagation of feature annotation.</text>
</comment>
<dbReference type="SUPFAM" id="SSF52507">
    <property type="entry name" value="Homo-oligomeric flavin-containing Cys decarboxylases, HFCD"/>
    <property type="match status" value="1"/>
</dbReference>
<feature type="region of interest" description="Phosphopantothenate--cysteine ligase" evidence="3">
    <location>
        <begin position="190"/>
        <end position="399"/>
    </location>
</feature>
<dbReference type="Gene3D" id="3.40.50.1950">
    <property type="entry name" value="Flavin prenyltransferase-like"/>
    <property type="match status" value="1"/>
</dbReference>
<evidence type="ECO:0000313" key="7">
    <source>
        <dbReference type="EMBL" id="GAK46925.1"/>
    </source>
</evidence>
<feature type="binding site" evidence="3">
    <location>
        <position position="288"/>
    </location>
    <ligand>
        <name>CTP</name>
        <dbReference type="ChEBI" id="CHEBI:37563"/>
    </ligand>
</feature>
<sequence>MKPNKHITLYVSGSIAAYKSATLARLLVKSGAEVHVVLTQAAQEFITAATFEVLTKHEVLIDAFHANTDYVPHIELADWTDLAIVAPASANLIGKLANGIADDMASLTLMATTAPKIIAPAMNENMLNNAAVARNMTQLKADGYAFLDSGYGFLAEGYAGQGRMAEPEQIFAAIDSGFGETKSVLAGKRVVVTAGGTREPLDPVRYIGNNSSGKMGYAVAQAAINAGAKVTLISGRSLLTAPLGSKKIDVLTTEEMGKAVQAEFAEADILIMAAAVADFKPAEYADQKIKKDPEKAGMTLDLNKTMDIVKTAGEQKKPGQFIVGFAAETQNLLANATKKLISKHMDMMVANDVSDKSIGFNSENNQVTFMLANQEPEKSGVQTKQEIAQLLINRVAQQL</sequence>
<proteinExistence type="inferred from homology"/>
<dbReference type="GO" id="GO:0015937">
    <property type="term" value="P:coenzyme A biosynthetic process"/>
    <property type="evidence" value="ECO:0007669"/>
    <property type="project" value="UniProtKB-UniRule"/>
</dbReference>
<protein>
    <recommendedName>
        <fullName evidence="3">Coenzyme A biosynthesis bifunctional protein CoaBC</fullName>
    </recommendedName>
    <alternativeName>
        <fullName evidence="3">DNA/pantothenate metabolism flavoprotein</fullName>
    </alternativeName>
    <alternativeName>
        <fullName evidence="3">Phosphopantothenoylcysteine synthetase/decarboxylase</fullName>
        <shortName evidence="3">PPCS-PPCDC</shortName>
    </alternativeName>
    <domain>
        <recommendedName>
            <fullName evidence="3">Phosphopantothenoylcysteine decarboxylase</fullName>
            <shortName evidence="3">PPC decarboxylase</shortName>
            <shortName evidence="3">PPC-DC</shortName>
            <ecNumber evidence="3">4.1.1.36</ecNumber>
        </recommendedName>
        <alternativeName>
            <fullName evidence="3">CoaC</fullName>
        </alternativeName>
    </domain>
    <domain>
        <recommendedName>
            <fullName evidence="3">Phosphopantothenate--cysteine ligase</fullName>
            <ecNumber evidence="3">6.3.2.5</ecNumber>
        </recommendedName>
        <alternativeName>
            <fullName evidence="3">CoaB</fullName>
        </alternativeName>
        <alternativeName>
            <fullName evidence="3">Phosphopantothenoylcysteine synthetase</fullName>
            <shortName evidence="3">PPC synthetase</shortName>
            <shortName evidence="3">PPC-S</shortName>
        </alternativeName>
    </domain>
</protein>
<dbReference type="SUPFAM" id="SSF102645">
    <property type="entry name" value="CoaB-like"/>
    <property type="match status" value="1"/>
</dbReference>
<name>A0A081BFV7_9LACO</name>
<dbReference type="Proteomes" id="UP000028700">
    <property type="component" value="Unassembled WGS sequence"/>
</dbReference>
<dbReference type="InterPro" id="IPR036551">
    <property type="entry name" value="Flavin_trans-like"/>
</dbReference>
<dbReference type="Pfam" id="PF02441">
    <property type="entry name" value="Flavoprotein"/>
    <property type="match status" value="1"/>
</dbReference>
<evidence type="ECO:0000256" key="3">
    <source>
        <dbReference type="HAMAP-Rule" id="MF_02225"/>
    </source>
</evidence>
<feature type="binding site" evidence="3">
    <location>
        <position position="339"/>
    </location>
    <ligand>
        <name>CTP</name>
        <dbReference type="ChEBI" id="CHEBI:37563"/>
    </ligand>
</feature>
<keyword evidence="3" id="KW-0460">Magnesium</keyword>
<evidence type="ECO:0000259" key="5">
    <source>
        <dbReference type="Pfam" id="PF02441"/>
    </source>
</evidence>
<comment type="cofactor">
    <cofactor evidence="3">
        <name>Mg(2+)</name>
        <dbReference type="ChEBI" id="CHEBI:18420"/>
    </cofactor>
</comment>
<evidence type="ECO:0000313" key="8">
    <source>
        <dbReference type="Proteomes" id="UP000028700"/>
    </source>
</evidence>
<keyword evidence="3 4" id="KW-0285">Flavoprotein</keyword>
<dbReference type="PANTHER" id="PTHR14359">
    <property type="entry name" value="HOMO-OLIGOMERIC FLAVIN CONTAINING CYS DECARBOXYLASE FAMILY"/>
    <property type="match status" value="1"/>
</dbReference>
<accession>A0A081BFV7</accession>
<keyword evidence="2 3" id="KW-0456">Lyase</keyword>
<dbReference type="EC" id="6.3.2.5" evidence="3"/>
<dbReference type="GO" id="GO:0071513">
    <property type="term" value="C:phosphopantothenoylcysteine decarboxylase complex"/>
    <property type="evidence" value="ECO:0007669"/>
    <property type="project" value="TreeGrafter"/>
</dbReference>
<dbReference type="InterPro" id="IPR007085">
    <property type="entry name" value="DNA/pantothenate-metab_flavo_C"/>
</dbReference>
<evidence type="ECO:0000256" key="2">
    <source>
        <dbReference type="ARBA" id="ARBA00023239"/>
    </source>
</evidence>
<feature type="region of interest" description="Phosphopantothenoylcysteine decarboxylase" evidence="3">
    <location>
        <begin position="1"/>
        <end position="189"/>
    </location>
</feature>
<evidence type="ECO:0000256" key="4">
    <source>
        <dbReference type="RuleBase" id="RU364078"/>
    </source>
</evidence>
<dbReference type="UniPathway" id="UPA00241">
    <property type="reaction ID" value="UER00353"/>
</dbReference>
<dbReference type="GO" id="GO:0004633">
    <property type="term" value="F:phosphopantothenoylcysteine decarboxylase activity"/>
    <property type="evidence" value="ECO:0007669"/>
    <property type="project" value="UniProtKB-UniRule"/>
</dbReference>
<comment type="similarity">
    <text evidence="3 4">In the C-terminal section; belongs to the PPC synthetase family.</text>
</comment>
<gene>
    <name evidence="3" type="primary">coaBC</name>
    <name evidence="7" type="ORF">LOSG293_010230</name>
</gene>
<dbReference type="GO" id="GO:0046872">
    <property type="term" value="F:metal ion binding"/>
    <property type="evidence" value="ECO:0007669"/>
    <property type="project" value="UniProtKB-KW"/>
</dbReference>
<comment type="function">
    <text evidence="3">Catalyzes two sequential steps in the biosynthesis of coenzyme A. In the first step cysteine is conjugated to 4'-phosphopantothenate to form 4-phosphopantothenoylcysteine. In the second step the latter compound is decarboxylated to form 4'-phosphopantotheine.</text>
</comment>
<feature type="domain" description="Flavoprotein" evidence="5">
    <location>
        <begin position="5"/>
        <end position="174"/>
    </location>
</feature>
<dbReference type="GO" id="GO:0010181">
    <property type="term" value="F:FMN binding"/>
    <property type="evidence" value="ECO:0007669"/>
    <property type="project" value="UniProtKB-UniRule"/>
</dbReference>
<dbReference type="AlphaFoldDB" id="A0A081BFV7"/>
<dbReference type="EMBL" id="BBJM01000001">
    <property type="protein sequence ID" value="GAK46925.1"/>
    <property type="molecule type" value="Genomic_DNA"/>
</dbReference>
<comment type="catalytic activity">
    <reaction evidence="3 4">
        <text>N-[(R)-4-phosphopantothenoyl]-L-cysteine + H(+) = (R)-4'-phosphopantetheine + CO2</text>
        <dbReference type="Rhea" id="RHEA:16793"/>
        <dbReference type="ChEBI" id="CHEBI:15378"/>
        <dbReference type="ChEBI" id="CHEBI:16526"/>
        <dbReference type="ChEBI" id="CHEBI:59458"/>
        <dbReference type="ChEBI" id="CHEBI:61723"/>
        <dbReference type="EC" id="4.1.1.36"/>
    </reaction>
</comment>
<organism evidence="7 8">
    <name type="scientific">Secundilactobacillus oryzae JCM 18671</name>
    <dbReference type="NCBI Taxonomy" id="1291743"/>
    <lineage>
        <taxon>Bacteria</taxon>
        <taxon>Bacillati</taxon>
        <taxon>Bacillota</taxon>
        <taxon>Bacilli</taxon>
        <taxon>Lactobacillales</taxon>
        <taxon>Lactobacillaceae</taxon>
        <taxon>Secundilactobacillus</taxon>
    </lineage>
</organism>
<comment type="pathway">
    <text evidence="3 4">Cofactor biosynthesis; coenzyme A biosynthesis; CoA from (R)-pantothenate: step 3/5.</text>
</comment>
<dbReference type="STRING" id="1291743.LOSG293_010230"/>
<keyword evidence="8" id="KW-1185">Reference proteome</keyword>
<comment type="caution">
    <text evidence="7">The sequence shown here is derived from an EMBL/GenBank/DDBJ whole genome shotgun (WGS) entry which is preliminary data.</text>
</comment>
<keyword evidence="1 3" id="KW-0210">Decarboxylase</keyword>
<dbReference type="EC" id="4.1.1.36" evidence="3"/>
<dbReference type="InterPro" id="IPR005252">
    <property type="entry name" value="CoaBC"/>
</dbReference>
<dbReference type="GO" id="GO:0004632">
    <property type="term" value="F:phosphopantothenate--cysteine ligase activity"/>
    <property type="evidence" value="ECO:0007669"/>
    <property type="project" value="UniProtKB-UniRule"/>
</dbReference>
<keyword evidence="3 4" id="KW-0436">Ligase</keyword>
<dbReference type="OrthoDB" id="9802554at2"/>
<dbReference type="GO" id="GO:0015941">
    <property type="term" value="P:pantothenate catabolic process"/>
    <property type="evidence" value="ECO:0007669"/>
    <property type="project" value="InterPro"/>
</dbReference>